<gene>
    <name evidence="3" type="ORF">B5P45_06895</name>
</gene>
<feature type="transmembrane region" description="Helical" evidence="1">
    <location>
        <begin position="79"/>
        <end position="103"/>
    </location>
</feature>
<organism evidence="3 4">
    <name type="scientific">Phyllobacterium zundukense</name>
    <dbReference type="NCBI Taxonomy" id="1867719"/>
    <lineage>
        <taxon>Bacteria</taxon>
        <taxon>Pseudomonadati</taxon>
        <taxon>Pseudomonadota</taxon>
        <taxon>Alphaproteobacteria</taxon>
        <taxon>Hyphomicrobiales</taxon>
        <taxon>Phyllobacteriaceae</taxon>
        <taxon>Phyllobacterium</taxon>
    </lineage>
</organism>
<keyword evidence="1" id="KW-0472">Membrane</keyword>
<feature type="transmembrane region" description="Helical" evidence="1">
    <location>
        <begin position="110"/>
        <end position="130"/>
    </location>
</feature>
<feature type="transmembrane region" description="Helical" evidence="1">
    <location>
        <begin position="371"/>
        <end position="393"/>
    </location>
</feature>
<sequence length="410" mass="44348">MLIVASHNRHFCGDWPNRAIIAFLLSLALAADRQAIQERPVAISFGVRKHIARWQQDGLIDDAIAERLRKDIDDRGSGFGLGGILALLGAVLLGAAIASLIAANWEAMPRLLRVGLIMSVLFIGYVGGAWRESRGDTVFSQALYLTAAITFGAGIALVGQMYHLSGDASDAALLWVAGTMVAALFLRSPVLVSASVAITGFYLFCSLEPATSERLSYLWLVPILLFICGGLVWFTKGKAARHLIALLLIIYVFTVRFDLDRSWILWVAAILGGALFLADALRNGALEQLTGWAEAIGAYGFMMLILALIFFQFDQFSDGVGNQVIIGFAVLGCSIAGLALSGHRNLAVRWSAYTVFSLEVLYLAFQTIGTLIGTASFFLSAGVLVLLLAAFVIRMERRLQKKSPKTEVTA</sequence>
<keyword evidence="4" id="KW-1185">Reference proteome</keyword>
<feature type="domain" description="DUF2157" evidence="2">
    <location>
        <begin position="53"/>
        <end position="191"/>
    </location>
</feature>
<reference evidence="3 4" key="1">
    <citation type="journal article" date="2017" name="Int J Environ Stud">
        <title>Does the Miocene-Pliocene relict legume Oxytropis triphylla form nitrogen-fixing nodules with a combination of bacterial strains?</title>
        <authorList>
            <person name="Safronova V."/>
            <person name="Belimov A."/>
            <person name="Sazanova A."/>
            <person name="Kuznetsova I."/>
            <person name="Popova J."/>
            <person name="Andronov E."/>
            <person name="Verkhozina A."/>
            <person name="Tikhonovich I."/>
        </authorList>
    </citation>
    <scope>NUCLEOTIDE SEQUENCE [LARGE SCALE GENOMIC DNA]</scope>
    <source>
        <strain evidence="3 4">Tri-38</strain>
    </source>
</reference>
<feature type="transmembrane region" description="Helical" evidence="1">
    <location>
        <begin position="319"/>
        <end position="340"/>
    </location>
</feature>
<evidence type="ECO:0000313" key="4">
    <source>
        <dbReference type="Proteomes" id="UP000232163"/>
    </source>
</evidence>
<feature type="transmembrane region" description="Helical" evidence="1">
    <location>
        <begin position="239"/>
        <end position="257"/>
    </location>
</feature>
<keyword evidence="1" id="KW-1133">Transmembrane helix</keyword>
<keyword evidence="1" id="KW-0812">Transmembrane</keyword>
<comment type="caution">
    <text evidence="3">The sequence shown here is derived from an EMBL/GenBank/DDBJ whole genome shotgun (WGS) entry which is preliminary data.</text>
</comment>
<feature type="transmembrane region" description="Helical" evidence="1">
    <location>
        <begin position="216"/>
        <end position="234"/>
    </location>
</feature>
<protein>
    <recommendedName>
        <fullName evidence="2">DUF2157 domain-containing protein</fullName>
    </recommendedName>
</protein>
<dbReference type="Proteomes" id="UP000232163">
    <property type="component" value="Unassembled WGS sequence"/>
</dbReference>
<proteinExistence type="predicted"/>
<name>A0A2N9W1U3_9HYPH</name>
<dbReference type="AlphaFoldDB" id="A0A2N9W1U3"/>
<dbReference type="Pfam" id="PF09925">
    <property type="entry name" value="DUF2157"/>
    <property type="match status" value="1"/>
</dbReference>
<feature type="transmembrane region" description="Helical" evidence="1">
    <location>
        <begin position="171"/>
        <end position="204"/>
    </location>
</feature>
<dbReference type="InterPro" id="IPR018677">
    <property type="entry name" value="DUF2157"/>
</dbReference>
<feature type="transmembrane region" description="Helical" evidence="1">
    <location>
        <begin position="142"/>
        <end position="159"/>
    </location>
</feature>
<dbReference type="EMBL" id="MZMT01000017">
    <property type="protein sequence ID" value="PIO45711.1"/>
    <property type="molecule type" value="Genomic_DNA"/>
</dbReference>
<evidence type="ECO:0000313" key="3">
    <source>
        <dbReference type="EMBL" id="PIO45711.1"/>
    </source>
</evidence>
<accession>A0A2N9W1U3</accession>
<feature type="transmembrane region" description="Helical" evidence="1">
    <location>
        <begin position="263"/>
        <end position="281"/>
    </location>
</feature>
<evidence type="ECO:0000259" key="2">
    <source>
        <dbReference type="Pfam" id="PF09925"/>
    </source>
</evidence>
<feature type="transmembrane region" description="Helical" evidence="1">
    <location>
        <begin position="293"/>
        <end position="313"/>
    </location>
</feature>
<evidence type="ECO:0000256" key="1">
    <source>
        <dbReference type="SAM" id="Phobius"/>
    </source>
</evidence>